<feature type="binding site" evidence="1">
    <location>
        <position position="47"/>
    </location>
    <ligand>
        <name>Mg(2+)</name>
        <dbReference type="ChEBI" id="CHEBI:18420"/>
        <label>1</label>
    </ligand>
</feature>
<dbReference type="PANTHER" id="PTHR16222:SF12">
    <property type="entry name" value="ADP-RIBOSYLGLYCOHYDROLASE-RELATED"/>
    <property type="match status" value="1"/>
</dbReference>
<dbReference type="EMBL" id="FMXB01000019">
    <property type="protein sequence ID" value="SDA66849.1"/>
    <property type="molecule type" value="Genomic_DNA"/>
</dbReference>
<protein>
    <submittedName>
        <fullName evidence="2">ADP-ribosylglycohydrolase</fullName>
    </submittedName>
</protein>
<dbReference type="Proteomes" id="UP000323439">
    <property type="component" value="Unassembled WGS sequence"/>
</dbReference>
<feature type="binding site" evidence="1">
    <location>
        <position position="227"/>
    </location>
    <ligand>
        <name>Mg(2+)</name>
        <dbReference type="ChEBI" id="CHEBI:18420"/>
        <label>1</label>
    </ligand>
</feature>
<name>A0A1G5X8T6_9EURY</name>
<dbReference type="InterPro" id="IPR036705">
    <property type="entry name" value="Ribosyl_crysJ1_sf"/>
</dbReference>
<dbReference type="SUPFAM" id="SSF101478">
    <property type="entry name" value="ADP-ribosylglycohydrolase"/>
    <property type="match status" value="1"/>
</dbReference>
<gene>
    <name evidence="2" type="ORF">SAMN02910315_02045</name>
</gene>
<feature type="binding site" evidence="1">
    <location>
        <position position="46"/>
    </location>
    <ligand>
        <name>Mg(2+)</name>
        <dbReference type="ChEBI" id="CHEBI:18420"/>
        <label>1</label>
    </ligand>
</feature>
<keyword evidence="2" id="KW-0378">Hydrolase</keyword>
<feature type="binding site" evidence="1">
    <location>
        <position position="48"/>
    </location>
    <ligand>
        <name>Mg(2+)</name>
        <dbReference type="ChEBI" id="CHEBI:18420"/>
        <label>1</label>
    </ligand>
</feature>
<dbReference type="InterPro" id="IPR005502">
    <property type="entry name" value="Ribosyl_crysJ1"/>
</dbReference>
<dbReference type="PANTHER" id="PTHR16222">
    <property type="entry name" value="ADP-RIBOSYLGLYCOHYDROLASE"/>
    <property type="match status" value="1"/>
</dbReference>
<keyword evidence="1" id="KW-0479">Metal-binding</keyword>
<dbReference type="Gene3D" id="1.10.4080.10">
    <property type="entry name" value="ADP-ribosylation/Crystallin J1"/>
    <property type="match status" value="1"/>
</dbReference>
<feature type="binding site" evidence="1">
    <location>
        <position position="224"/>
    </location>
    <ligand>
        <name>Mg(2+)</name>
        <dbReference type="ChEBI" id="CHEBI:18420"/>
        <label>1</label>
    </ligand>
</feature>
<keyword evidence="3" id="KW-1185">Reference proteome</keyword>
<keyword evidence="1" id="KW-0460">Magnesium</keyword>
<feature type="binding site" evidence="1">
    <location>
        <position position="226"/>
    </location>
    <ligand>
        <name>Mg(2+)</name>
        <dbReference type="ChEBI" id="CHEBI:18420"/>
        <label>1</label>
    </ligand>
</feature>
<reference evidence="2 3" key="1">
    <citation type="submission" date="2016-10" db="EMBL/GenBank/DDBJ databases">
        <authorList>
            <person name="Varghese N."/>
            <person name="Submissions S."/>
        </authorList>
    </citation>
    <scope>NUCLEOTIDE SEQUENCE [LARGE SCALE GENOMIC DNA]</scope>
    <source>
        <strain evidence="2 3">DSM 16643</strain>
    </source>
</reference>
<dbReference type="InterPro" id="IPR050792">
    <property type="entry name" value="ADP-ribosylglycohydrolase"/>
</dbReference>
<proteinExistence type="predicted"/>
<sequence>MNDYYKVINMKGIIGAICGDVIGSSHEFHPIKEKDFLLFDKHSSFTDDTVMTLAIASWLVKDKTSIEVLIRQIKMFGRSYPGAGYGGMFRNWLRQKNPEAYGSWANGSAMRVSPCAWVAESLEEAQKLAEMSAAVTHNHPEGIKGALATSDAIYLARTGFTKDEIKEHVEDNYGYDLSRTVDEIRPDYRFDVSCKGSVPESIICFLEARDFEDTARNAVSLGGDADTQAAIAGSIASAYWDVPPEISARGLICLDPNLLEHFIRFEEFYKK</sequence>
<dbReference type="AlphaFoldDB" id="A0A1G5X8T6"/>
<evidence type="ECO:0000256" key="1">
    <source>
        <dbReference type="PIRSR" id="PIRSR605502-1"/>
    </source>
</evidence>
<evidence type="ECO:0000313" key="3">
    <source>
        <dbReference type="Proteomes" id="UP000323439"/>
    </source>
</evidence>
<organism evidence="2 3">
    <name type="scientific">Methanobrevibacter millerae</name>
    <dbReference type="NCBI Taxonomy" id="230361"/>
    <lineage>
        <taxon>Archaea</taxon>
        <taxon>Methanobacteriati</taxon>
        <taxon>Methanobacteriota</taxon>
        <taxon>Methanomada group</taxon>
        <taxon>Methanobacteria</taxon>
        <taxon>Methanobacteriales</taxon>
        <taxon>Methanobacteriaceae</taxon>
        <taxon>Methanobrevibacter</taxon>
    </lineage>
</organism>
<comment type="cofactor">
    <cofactor evidence="1">
        <name>Mg(2+)</name>
        <dbReference type="ChEBI" id="CHEBI:18420"/>
    </cofactor>
    <text evidence="1">Binds 2 magnesium ions per subunit.</text>
</comment>
<accession>A0A1G5X8T6</accession>
<evidence type="ECO:0000313" key="2">
    <source>
        <dbReference type="EMBL" id="SDA66849.1"/>
    </source>
</evidence>
<dbReference type="GO" id="GO:0016787">
    <property type="term" value="F:hydrolase activity"/>
    <property type="evidence" value="ECO:0007669"/>
    <property type="project" value="UniProtKB-KW"/>
</dbReference>
<dbReference type="GO" id="GO:0046872">
    <property type="term" value="F:metal ion binding"/>
    <property type="evidence" value="ECO:0007669"/>
    <property type="project" value="UniProtKB-KW"/>
</dbReference>
<dbReference type="Pfam" id="PF03747">
    <property type="entry name" value="ADP_ribosyl_GH"/>
    <property type="match status" value="1"/>
</dbReference>